<evidence type="ECO:0000259" key="3">
    <source>
        <dbReference type="Pfam" id="PF13359"/>
    </source>
</evidence>
<comment type="cofactor">
    <cofactor evidence="1">
        <name>a divalent metal cation</name>
        <dbReference type="ChEBI" id="CHEBI:60240"/>
    </cofactor>
</comment>
<accession>A0ABR3F612</accession>
<reference evidence="4 5" key="1">
    <citation type="submission" date="2024-02" db="EMBL/GenBank/DDBJ databases">
        <title>A draft genome for the cacao thread blight pathogen Marasmius crinis-equi.</title>
        <authorList>
            <person name="Cohen S.P."/>
            <person name="Baruah I.K."/>
            <person name="Amoako-Attah I."/>
            <person name="Bukari Y."/>
            <person name="Meinhardt L.W."/>
            <person name="Bailey B.A."/>
        </authorList>
    </citation>
    <scope>NUCLEOTIDE SEQUENCE [LARGE SCALE GENOMIC DNA]</scope>
    <source>
        <strain evidence="4 5">GH-76</strain>
    </source>
</reference>
<keyword evidence="5" id="KW-1185">Reference proteome</keyword>
<dbReference type="InterPro" id="IPR027806">
    <property type="entry name" value="HARBI1_dom"/>
</dbReference>
<organism evidence="4 5">
    <name type="scientific">Marasmius crinis-equi</name>
    <dbReference type="NCBI Taxonomy" id="585013"/>
    <lineage>
        <taxon>Eukaryota</taxon>
        <taxon>Fungi</taxon>
        <taxon>Dikarya</taxon>
        <taxon>Basidiomycota</taxon>
        <taxon>Agaricomycotina</taxon>
        <taxon>Agaricomycetes</taxon>
        <taxon>Agaricomycetidae</taxon>
        <taxon>Agaricales</taxon>
        <taxon>Marasmiineae</taxon>
        <taxon>Marasmiaceae</taxon>
        <taxon>Marasmius</taxon>
    </lineage>
</organism>
<sequence length="348" mass="38721">MGFDVATFFHLLEGKGRFADLWDTTSIPRDDVSSTGAPRIGARSLDAAGGLGLVLHYLGSAVLEVGLQQIFAIVPSVLSRYLDFGMDILLRVLRQIPEGRIRLPQTPGEFASNSNIITSRHSMLEGAFGSIDGLSLAVQTSDDPETENATYNGWKLDHRINNVLVFSPEGTIIDAVLNAPGSWHDSNVARPIFERLHTRVPNGYFLVADTAFPRGSSSIAGKIRAPLKSGGRLTDTQAERDMALRFNRQLLSYRQTAEWGMRTIQGSFGRLCVPLDVNSPRKRKRLLENCSRLFNVRARCVGINQIKSVYVPIWRATEDEALWEELGNTLFGEIRKRDRVARFHLVTV</sequence>
<evidence type="ECO:0000313" key="5">
    <source>
        <dbReference type="Proteomes" id="UP001465976"/>
    </source>
</evidence>
<dbReference type="EMBL" id="JBAHYK010000911">
    <property type="protein sequence ID" value="KAL0570561.1"/>
    <property type="molecule type" value="Genomic_DNA"/>
</dbReference>
<dbReference type="Proteomes" id="UP001465976">
    <property type="component" value="Unassembled WGS sequence"/>
</dbReference>
<keyword evidence="2" id="KW-0479">Metal-binding</keyword>
<dbReference type="PANTHER" id="PTHR48471:SF1">
    <property type="entry name" value="DDE TNP4 DOMAIN-CONTAINING PROTEIN"/>
    <property type="match status" value="1"/>
</dbReference>
<evidence type="ECO:0000256" key="2">
    <source>
        <dbReference type="ARBA" id="ARBA00022723"/>
    </source>
</evidence>
<gene>
    <name evidence="4" type="ORF">V5O48_011398</name>
</gene>
<dbReference type="Pfam" id="PF13359">
    <property type="entry name" value="DDE_Tnp_4"/>
    <property type="match status" value="1"/>
</dbReference>
<proteinExistence type="predicted"/>
<dbReference type="PANTHER" id="PTHR48471">
    <property type="entry name" value="DDE TNP4 DOMAIN-CONTAINING PROTEIN"/>
    <property type="match status" value="1"/>
</dbReference>
<name>A0ABR3F612_9AGAR</name>
<protein>
    <recommendedName>
        <fullName evidence="3">DDE Tnp4 domain-containing protein</fullName>
    </recommendedName>
</protein>
<evidence type="ECO:0000313" key="4">
    <source>
        <dbReference type="EMBL" id="KAL0570561.1"/>
    </source>
</evidence>
<feature type="domain" description="DDE Tnp4" evidence="3">
    <location>
        <begin position="131"/>
        <end position="295"/>
    </location>
</feature>
<evidence type="ECO:0000256" key="1">
    <source>
        <dbReference type="ARBA" id="ARBA00001968"/>
    </source>
</evidence>
<comment type="caution">
    <text evidence="4">The sequence shown here is derived from an EMBL/GenBank/DDBJ whole genome shotgun (WGS) entry which is preliminary data.</text>
</comment>